<dbReference type="OrthoDB" id="201574at2759"/>
<dbReference type="PANTHER" id="PTHR30603:SF47">
    <property type="entry name" value="RNA POLYMERASE SIGMA FACTOR SIGD, CHLOROPLASTIC"/>
    <property type="match status" value="1"/>
</dbReference>
<evidence type="ECO:0000259" key="8">
    <source>
        <dbReference type="Pfam" id="PF04542"/>
    </source>
</evidence>
<dbReference type="AlphaFoldDB" id="A0A9N8ERY2"/>
<feature type="signal peptide" evidence="7">
    <location>
        <begin position="1"/>
        <end position="37"/>
    </location>
</feature>
<organism evidence="9 10">
    <name type="scientific">Seminavis robusta</name>
    <dbReference type="NCBI Taxonomy" id="568900"/>
    <lineage>
        <taxon>Eukaryota</taxon>
        <taxon>Sar</taxon>
        <taxon>Stramenopiles</taxon>
        <taxon>Ochrophyta</taxon>
        <taxon>Bacillariophyta</taxon>
        <taxon>Bacillariophyceae</taxon>
        <taxon>Bacillariophycidae</taxon>
        <taxon>Naviculales</taxon>
        <taxon>Naviculaceae</taxon>
        <taxon>Seminavis</taxon>
    </lineage>
</organism>
<evidence type="ECO:0000256" key="6">
    <source>
        <dbReference type="SAM" id="MobiDB-lite"/>
    </source>
</evidence>
<dbReference type="GO" id="GO:0003677">
    <property type="term" value="F:DNA binding"/>
    <property type="evidence" value="ECO:0007669"/>
    <property type="project" value="UniProtKB-KW"/>
</dbReference>
<dbReference type="InterPro" id="IPR013325">
    <property type="entry name" value="RNA_pol_sigma_r2"/>
</dbReference>
<dbReference type="InterPro" id="IPR036388">
    <property type="entry name" value="WH-like_DNA-bd_sf"/>
</dbReference>
<dbReference type="Gene3D" id="1.20.120.1810">
    <property type="match status" value="1"/>
</dbReference>
<feature type="chain" id="PRO_5040317332" evidence="7">
    <location>
        <begin position="38"/>
        <end position="496"/>
    </location>
</feature>
<protein>
    <submittedName>
        <fullName evidence="9">Sigma factor SigA</fullName>
    </submittedName>
</protein>
<evidence type="ECO:0000256" key="5">
    <source>
        <dbReference type="ARBA" id="ARBA00023163"/>
    </source>
</evidence>
<evidence type="ECO:0000313" key="10">
    <source>
        <dbReference type="Proteomes" id="UP001153069"/>
    </source>
</evidence>
<evidence type="ECO:0000256" key="1">
    <source>
        <dbReference type="ARBA" id="ARBA00007788"/>
    </source>
</evidence>
<dbReference type="PANTHER" id="PTHR30603">
    <property type="entry name" value="RNA POLYMERASE SIGMA FACTOR RPO"/>
    <property type="match status" value="1"/>
</dbReference>
<dbReference type="SUPFAM" id="SSF88946">
    <property type="entry name" value="Sigma2 domain of RNA polymerase sigma factors"/>
    <property type="match status" value="1"/>
</dbReference>
<evidence type="ECO:0000256" key="3">
    <source>
        <dbReference type="ARBA" id="ARBA00023082"/>
    </source>
</evidence>
<sequence length="496" mass="54449">MVIATTINATAARRKRSRSLVGLSLALAALCVEPSTAFSNPPVIVSSVSKHIIPSLQSTVAPPLPTSALRMVSSSVLREVVDHDDGSARGRHDSIASAPPRLSLEEEKELLRQAVELRRLKNLETELALRSNNATPLLSIRSKEAGYGEDIVAYEQALLDGEMAREQLITTNMGLVYYCVNEIIGNKSRGTSTRRLNSLSRDDLLQEGAIGLARAIDRWNPAIGGKFSTYAVYWVRAAILRCIAEKDDILRVPEHVSAAVRKMSRGAQKLGLDVDGDSLLSTVYASDASWKEALAAKALAEEAGLTDRQLAEALRIRSRRNAGGYVAFESWMQKGKDIQSDVSTLATREEALRPVQVEQLKKTLGRYLRPKEMEALFWRYGLLDESSADQEQPAAPSNKPKQPKNYLAIAEEELYGKPADKKTKQKKATKAKKSSSRATKAAEIPVRGKWGEAMSFVEVGKRMEVSAEYGRRLCHAALKKLRQAADDGLLEPALLC</sequence>
<comment type="caution">
    <text evidence="9">The sequence shown here is derived from an EMBL/GenBank/DDBJ whole genome shotgun (WGS) entry which is preliminary data.</text>
</comment>
<dbReference type="GO" id="GO:0016987">
    <property type="term" value="F:sigma factor activity"/>
    <property type="evidence" value="ECO:0007669"/>
    <property type="project" value="UniProtKB-KW"/>
</dbReference>
<proteinExistence type="inferred from homology"/>
<feature type="domain" description="RNA polymerase sigma-70 region 2" evidence="8">
    <location>
        <begin position="197"/>
        <end position="243"/>
    </location>
</feature>
<dbReference type="Gene3D" id="1.10.10.10">
    <property type="entry name" value="Winged helix-like DNA-binding domain superfamily/Winged helix DNA-binding domain"/>
    <property type="match status" value="1"/>
</dbReference>
<dbReference type="GO" id="GO:0006352">
    <property type="term" value="P:DNA-templated transcription initiation"/>
    <property type="evidence" value="ECO:0007669"/>
    <property type="project" value="InterPro"/>
</dbReference>
<dbReference type="InterPro" id="IPR007627">
    <property type="entry name" value="RNA_pol_sigma70_r2"/>
</dbReference>
<evidence type="ECO:0000313" key="9">
    <source>
        <dbReference type="EMBL" id="CAB9527017.1"/>
    </source>
</evidence>
<gene>
    <name evidence="9" type="ORF">SEMRO_1926_G305920.1</name>
</gene>
<keyword evidence="4" id="KW-0238">DNA-binding</keyword>
<dbReference type="Proteomes" id="UP001153069">
    <property type="component" value="Unassembled WGS sequence"/>
</dbReference>
<dbReference type="InterPro" id="IPR000943">
    <property type="entry name" value="RNA_pol_sigma70"/>
</dbReference>
<keyword evidence="7" id="KW-0732">Signal</keyword>
<dbReference type="Pfam" id="PF04542">
    <property type="entry name" value="Sigma70_r2"/>
    <property type="match status" value="1"/>
</dbReference>
<evidence type="ECO:0000256" key="7">
    <source>
        <dbReference type="SAM" id="SignalP"/>
    </source>
</evidence>
<comment type="similarity">
    <text evidence="1">Belongs to the sigma-70 factor family.</text>
</comment>
<evidence type="ECO:0000256" key="2">
    <source>
        <dbReference type="ARBA" id="ARBA00023015"/>
    </source>
</evidence>
<reference evidence="9" key="1">
    <citation type="submission" date="2020-06" db="EMBL/GenBank/DDBJ databases">
        <authorList>
            <consortium name="Plant Systems Biology data submission"/>
        </authorList>
    </citation>
    <scope>NUCLEOTIDE SEQUENCE</scope>
    <source>
        <strain evidence="9">D6</strain>
    </source>
</reference>
<feature type="region of interest" description="Disordered" evidence="6">
    <location>
        <begin position="418"/>
        <end position="442"/>
    </location>
</feature>
<keyword evidence="2" id="KW-0805">Transcription regulation</keyword>
<keyword evidence="10" id="KW-1185">Reference proteome</keyword>
<accession>A0A9N8ERY2</accession>
<keyword evidence="5" id="KW-0804">Transcription</keyword>
<dbReference type="PRINTS" id="PR00046">
    <property type="entry name" value="SIGMA70FCT"/>
</dbReference>
<dbReference type="NCBIfam" id="TIGR02937">
    <property type="entry name" value="sigma70-ECF"/>
    <property type="match status" value="1"/>
</dbReference>
<dbReference type="EMBL" id="CAICTM010001924">
    <property type="protein sequence ID" value="CAB9527017.1"/>
    <property type="molecule type" value="Genomic_DNA"/>
</dbReference>
<name>A0A9N8ERY2_9STRA</name>
<evidence type="ECO:0000256" key="4">
    <source>
        <dbReference type="ARBA" id="ARBA00023125"/>
    </source>
</evidence>
<keyword evidence="3" id="KW-0731">Sigma factor</keyword>
<feature type="compositionally biased region" description="Basic residues" evidence="6">
    <location>
        <begin position="423"/>
        <end position="435"/>
    </location>
</feature>
<dbReference type="InterPro" id="IPR050239">
    <property type="entry name" value="Sigma-70_RNA_pol_init_factors"/>
</dbReference>
<dbReference type="InterPro" id="IPR014284">
    <property type="entry name" value="RNA_pol_sigma-70_dom"/>
</dbReference>